<reference evidence="3" key="1">
    <citation type="submission" date="2016-06" db="EMBL/GenBank/DDBJ databases">
        <title>Parallel loss of symbiosis genes in relatives of nitrogen-fixing non-legume Parasponia.</title>
        <authorList>
            <person name="Van Velzen R."/>
            <person name="Holmer R."/>
            <person name="Bu F."/>
            <person name="Rutten L."/>
            <person name="Van Zeijl A."/>
            <person name="Liu W."/>
            <person name="Santuari L."/>
            <person name="Cao Q."/>
            <person name="Sharma T."/>
            <person name="Shen D."/>
            <person name="Roswanjaya Y."/>
            <person name="Wardhani T."/>
            <person name="Kalhor M.S."/>
            <person name="Jansen J."/>
            <person name="Van den Hoogen J."/>
            <person name="Gungor B."/>
            <person name="Hartog M."/>
            <person name="Hontelez J."/>
            <person name="Verver J."/>
            <person name="Yang W.-C."/>
            <person name="Schijlen E."/>
            <person name="Repin R."/>
            <person name="Schilthuizen M."/>
            <person name="Schranz E."/>
            <person name="Heidstra R."/>
            <person name="Miyata K."/>
            <person name="Fedorova E."/>
            <person name="Kohlen W."/>
            <person name="Bisseling T."/>
            <person name="Smit S."/>
            <person name="Geurts R."/>
        </authorList>
    </citation>
    <scope>NUCLEOTIDE SEQUENCE [LARGE SCALE GENOMIC DNA]</scope>
    <source>
        <strain evidence="3">cv. RG33-2</strain>
    </source>
</reference>
<dbReference type="Proteomes" id="UP000237000">
    <property type="component" value="Unassembled WGS sequence"/>
</dbReference>
<feature type="transmembrane region" description="Helical" evidence="1">
    <location>
        <begin position="14"/>
        <end position="42"/>
    </location>
</feature>
<protein>
    <submittedName>
        <fullName evidence="2">Uncharacterized protein</fullName>
    </submittedName>
</protein>
<name>A0A2P5EGF5_TREOI</name>
<keyword evidence="1" id="KW-0472">Membrane</keyword>
<evidence type="ECO:0000313" key="3">
    <source>
        <dbReference type="Proteomes" id="UP000237000"/>
    </source>
</evidence>
<keyword evidence="1" id="KW-0812">Transmembrane</keyword>
<accession>A0A2P5EGF5</accession>
<gene>
    <name evidence="2" type="ORF">TorRG33x02_195640</name>
</gene>
<proteinExistence type="predicted"/>
<keyword evidence="1" id="KW-1133">Transmembrane helix</keyword>
<dbReference type="AlphaFoldDB" id="A0A2P5EGF5"/>
<dbReference type="EMBL" id="JXTC01000159">
    <property type="protein sequence ID" value="PON84625.1"/>
    <property type="molecule type" value="Genomic_DNA"/>
</dbReference>
<comment type="caution">
    <text evidence="2">The sequence shown here is derived from an EMBL/GenBank/DDBJ whole genome shotgun (WGS) entry which is preliminary data.</text>
</comment>
<evidence type="ECO:0000313" key="2">
    <source>
        <dbReference type="EMBL" id="PON84625.1"/>
    </source>
</evidence>
<dbReference type="InParanoid" id="A0A2P5EGF5"/>
<evidence type="ECO:0000256" key="1">
    <source>
        <dbReference type="SAM" id="Phobius"/>
    </source>
</evidence>
<organism evidence="2 3">
    <name type="scientific">Trema orientale</name>
    <name type="common">Charcoal tree</name>
    <name type="synonym">Celtis orientalis</name>
    <dbReference type="NCBI Taxonomy" id="63057"/>
    <lineage>
        <taxon>Eukaryota</taxon>
        <taxon>Viridiplantae</taxon>
        <taxon>Streptophyta</taxon>
        <taxon>Embryophyta</taxon>
        <taxon>Tracheophyta</taxon>
        <taxon>Spermatophyta</taxon>
        <taxon>Magnoliopsida</taxon>
        <taxon>eudicotyledons</taxon>
        <taxon>Gunneridae</taxon>
        <taxon>Pentapetalae</taxon>
        <taxon>rosids</taxon>
        <taxon>fabids</taxon>
        <taxon>Rosales</taxon>
        <taxon>Cannabaceae</taxon>
        <taxon>Trema</taxon>
    </lineage>
</organism>
<sequence length="44" mass="5499">MFTRLNRTFSFYSWFHYLICLCLLGFPPPSSSFFFFLFFFIFDF</sequence>
<keyword evidence="3" id="KW-1185">Reference proteome</keyword>